<evidence type="ECO:0000256" key="4">
    <source>
        <dbReference type="ARBA" id="ARBA00022475"/>
    </source>
</evidence>
<feature type="domain" description="Helicase ATP-binding" evidence="19">
    <location>
        <begin position="88"/>
        <end position="246"/>
    </location>
</feature>
<evidence type="ECO:0000256" key="11">
    <source>
        <dbReference type="ARBA" id="ARBA00022967"/>
    </source>
</evidence>
<dbReference type="InterPro" id="IPR014001">
    <property type="entry name" value="Helicase_ATP-bd"/>
</dbReference>
<dbReference type="FunFam" id="1.10.3060.10:FF:000002">
    <property type="entry name" value="Preprotein translocase subunit SecA"/>
    <property type="match status" value="1"/>
</dbReference>
<dbReference type="InterPro" id="IPR004027">
    <property type="entry name" value="SEC_C_motif"/>
</dbReference>
<dbReference type="SMART" id="SM00957">
    <property type="entry name" value="SecA_DEAD"/>
    <property type="match status" value="1"/>
</dbReference>
<proteinExistence type="inferred from homology"/>
<feature type="binding site" evidence="15">
    <location>
        <position position="493"/>
    </location>
    <ligand>
        <name>ATP</name>
        <dbReference type="ChEBI" id="CHEBI:30616"/>
    </ligand>
</feature>
<evidence type="ECO:0000256" key="9">
    <source>
        <dbReference type="ARBA" id="ARBA00022840"/>
    </source>
</evidence>
<dbReference type="PANTHER" id="PTHR30612">
    <property type="entry name" value="SECA INNER MEMBRANE COMPONENT OF SEC PROTEIN SECRETION SYSTEM"/>
    <property type="match status" value="1"/>
</dbReference>
<dbReference type="GO" id="GO:0005524">
    <property type="term" value="F:ATP binding"/>
    <property type="evidence" value="ECO:0007669"/>
    <property type="project" value="UniProtKB-UniRule"/>
</dbReference>
<dbReference type="Proteomes" id="UP000297014">
    <property type="component" value="Unassembled WGS sequence"/>
</dbReference>
<dbReference type="Gene3D" id="3.40.50.300">
    <property type="entry name" value="P-loop containing nucleotide triphosphate hydrolases"/>
    <property type="match status" value="3"/>
</dbReference>
<feature type="binding site" evidence="15">
    <location>
        <position position="86"/>
    </location>
    <ligand>
        <name>ATP</name>
        <dbReference type="ChEBI" id="CHEBI:30616"/>
    </ligand>
</feature>
<comment type="subcellular location">
    <subcellularLocation>
        <location evidence="15">Cell membrane</location>
        <topology evidence="15">Peripheral membrane protein</topology>
        <orientation evidence="15">Cytoplasmic side</orientation>
    </subcellularLocation>
    <subcellularLocation>
        <location evidence="15">Cytoplasm</location>
    </subcellularLocation>
    <text evidence="15">Distribution is 50-50.</text>
</comment>
<evidence type="ECO:0000256" key="8">
    <source>
        <dbReference type="ARBA" id="ARBA00022833"/>
    </source>
</evidence>
<evidence type="ECO:0000313" key="23">
    <source>
        <dbReference type="EMBL" id="THG88434.1"/>
    </source>
</evidence>
<dbReference type="Pfam" id="PF07517">
    <property type="entry name" value="SecA_DEAD"/>
    <property type="match status" value="1"/>
</dbReference>
<comment type="cofactor">
    <cofactor evidence="1">
        <name>Zn(2+)</name>
        <dbReference type="ChEBI" id="CHEBI:29105"/>
    </cofactor>
</comment>
<evidence type="ECO:0000256" key="10">
    <source>
        <dbReference type="ARBA" id="ARBA00022927"/>
    </source>
</evidence>
<evidence type="ECO:0000256" key="3">
    <source>
        <dbReference type="ARBA" id="ARBA00022448"/>
    </source>
</evidence>
<accession>A0A094YUN5</accession>
<organism evidence="22 24">
    <name type="scientific">Alkalihalobacillus alcalophilus ATCC 27647 = CGMCC 1.3604</name>
    <dbReference type="NCBI Taxonomy" id="1218173"/>
    <lineage>
        <taxon>Bacteria</taxon>
        <taxon>Bacillati</taxon>
        <taxon>Bacillota</taxon>
        <taxon>Bacilli</taxon>
        <taxon>Bacillales</taxon>
        <taxon>Bacillaceae</taxon>
        <taxon>Alkalihalobacillus</taxon>
    </lineage>
</organism>
<dbReference type="Gene3D" id="1.10.3060.10">
    <property type="entry name" value="Helical scaffold and wing domains of SecA"/>
    <property type="match status" value="1"/>
</dbReference>
<dbReference type="Proteomes" id="UP000002754">
    <property type="component" value="Unassembled WGS sequence"/>
</dbReference>
<dbReference type="HAMAP" id="MF_01382">
    <property type="entry name" value="SecA"/>
    <property type="match status" value="1"/>
</dbReference>
<comment type="similarity">
    <text evidence="2 15 16">Belongs to the SecA family.</text>
</comment>
<dbReference type="FunFam" id="3.40.50.300:FF:000429">
    <property type="entry name" value="Preprotein translocase subunit SecA"/>
    <property type="match status" value="1"/>
</dbReference>
<dbReference type="GO" id="GO:0031522">
    <property type="term" value="C:cell envelope Sec protein transport complex"/>
    <property type="evidence" value="ECO:0007669"/>
    <property type="project" value="TreeGrafter"/>
</dbReference>
<dbReference type="STRING" id="1218173.BALCAV_0211390"/>
<dbReference type="GO" id="GO:0065002">
    <property type="term" value="P:intracellular protein transmembrane transport"/>
    <property type="evidence" value="ECO:0007669"/>
    <property type="project" value="UniProtKB-UniRule"/>
</dbReference>
<dbReference type="GO" id="GO:0046872">
    <property type="term" value="F:metal ion binding"/>
    <property type="evidence" value="ECO:0007669"/>
    <property type="project" value="UniProtKB-KW"/>
</dbReference>
<dbReference type="InterPro" id="IPR001650">
    <property type="entry name" value="Helicase_C-like"/>
</dbReference>
<dbReference type="SUPFAM" id="SSF81886">
    <property type="entry name" value="Helical scaffold and wing domains of SecA"/>
    <property type="match status" value="1"/>
</dbReference>
<dbReference type="GO" id="GO:0005829">
    <property type="term" value="C:cytosol"/>
    <property type="evidence" value="ECO:0007669"/>
    <property type="project" value="TreeGrafter"/>
</dbReference>
<comment type="subunit">
    <text evidence="15">Monomer and homodimer. Part of the essential Sec protein translocation apparatus which comprises SecA, SecYEG and auxiliary proteins SecDF. Other proteins may also be involved.</text>
</comment>
<evidence type="ECO:0000256" key="12">
    <source>
        <dbReference type="ARBA" id="ARBA00023010"/>
    </source>
</evidence>
<evidence type="ECO:0000256" key="14">
    <source>
        <dbReference type="ARBA" id="ARBA00034006"/>
    </source>
</evidence>
<evidence type="ECO:0000256" key="18">
    <source>
        <dbReference type="SAM" id="MobiDB-lite"/>
    </source>
</evidence>
<evidence type="ECO:0000256" key="17">
    <source>
        <dbReference type="SAM" id="Coils"/>
    </source>
</evidence>
<dbReference type="FunFam" id="3.90.1440.10:FF:000001">
    <property type="entry name" value="Preprotein translocase subunit SecA"/>
    <property type="match status" value="1"/>
</dbReference>
<comment type="catalytic activity">
    <reaction evidence="14 15">
        <text>ATP + H2O + cellular proteinSide 1 = ADP + phosphate + cellular proteinSide 2.</text>
        <dbReference type="EC" id="7.4.2.8"/>
    </reaction>
</comment>
<dbReference type="InterPro" id="IPR011115">
    <property type="entry name" value="SecA_DEAD"/>
</dbReference>
<keyword evidence="17" id="KW-0175">Coiled coil</keyword>
<evidence type="ECO:0000259" key="21">
    <source>
        <dbReference type="PROSITE" id="PS51196"/>
    </source>
</evidence>
<reference evidence="23 25" key="2">
    <citation type="submission" date="2014-01" db="EMBL/GenBank/DDBJ databases">
        <title>Draft genome sequencing of Bacillus alcalophilus CGMCC 1.3604.</title>
        <authorList>
            <person name="Yang J."/>
            <person name="Diao L."/>
            <person name="Yang S."/>
        </authorList>
    </citation>
    <scope>NUCLEOTIDE SEQUENCE [LARGE SCALE GENOMIC DNA]</scope>
    <source>
        <strain evidence="23 25">CGMCC 1.3604</strain>
    </source>
</reference>
<keyword evidence="5 15" id="KW-0963">Cytoplasm</keyword>
<dbReference type="CDD" id="cd17928">
    <property type="entry name" value="DEXDc_SecA"/>
    <property type="match status" value="1"/>
</dbReference>
<evidence type="ECO:0000259" key="20">
    <source>
        <dbReference type="PROSITE" id="PS51194"/>
    </source>
</evidence>
<feature type="region of interest" description="Disordered" evidence="18">
    <location>
        <begin position="791"/>
        <end position="839"/>
    </location>
</feature>
<dbReference type="GO" id="GO:0008564">
    <property type="term" value="F:protein-exporting ATPase activity"/>
    <property type="evidence" value="ECO:0007669"/>
    <property type="project" value="UniProtKB-EC"/>
</dbReference>
<keyword evidence="10 15" id="KW-0653">Protein transport</keyword>
<evidence type="ECO:0000313" key="25">
    <source>
        <dbReference type="Proteomes" id="UP000297014"/>
    </source>
</evidence>
<dbReference type="OrthoDB" id="9805579at2"/>
<keyword evidence="11 15" id="KW-1278">Translocase</keyword>
<evidence type="ECO:0000256" key="7">
    <source>
        <dbReference type="ARBA" id="ARBA00022741"/>
    </source>
</evidence>
<feature type="binding site" evidence="15">
    <location>
        <begin position="104"/>
        <end position="108"/>
    </location>
    <ligand>
        <name>ATP</name>
        <dbReference type="ChEBI" id="CHEBI:30616"/>
    </ligand>
</feature>
<dbReference type="Pfam" id="PF01043">
    <property type="entry name" value="SecA_PP_bind"/>
    <property type="match status" value="1"/>
</dbReference>
<reference evidence="22 24" key="1">
    <citation type="journal article" date="2014" name="Genome Announc.">
        <title>Draft Genome Sequence of Bacillus alcalophilus AV1934, a Classic Alkaliphile Isolated from Human Feces in 1934.</title>
        <authorList>
            <person name="Attie O."/>
            <person name="Jayaprakash A."/>
            <person name="Shah H."/>
            <person name="Paulsen I.T."/>
            <person name="Morino M."/>
            <person name="Takahashi Y."/>
            <person name="Narumi I."/>
            <person name="Sachidanandam R."/>
            <person name="Satoh K."/>
            <person name="Ito M."/>
            <person name="Krulwich T.A."/>
        </authorList>
    </citation>
    <scope>NUCLEOTIDE SEQUENCE [LARGE SCALE GENOMIC DNA]</scope>
    <source>
        <strain evidence="22 24">AV1934</strain>
    </source>
</reference>
<dbReference type="InterPro" id="IPR020937">
    <property type="entry name" value="SecA_CS"/>
</dbReference>
<dbReference type="InterPro" id="IPR044722">
    <property type="entry name" value="SecA_SF2_C"/>
</dbReference>
<keyword evidence="12 15" id="KW-0811">Translocation</keyword>
<keyword evidence="3 15" id="KW-0813">Transport</keyword>
<dbReference type="InterPro" id="IPR000185">
    <property type="entry name" value="SecA"/>
</dbReference>
<dbReference type="GO" id="GO:0017038">
    <property type="term" value="P:protein import"/>
    <property type="evidence" value="ECO:0007669"/>
    <property type="project" value="InterPro"/>
</dbReference>
<dbReference type="InterPro" id="IPR027417">
    <property type="entry name" value="P-loop_NTPase"/>
</dbReference>
<comment type="function">
    <text evidence="15">Part of the Sec protein translocase complex. Interacts with the SecYEG preprotein conducting channel. Has a central role in coupling the hydrolysis of ATP to the transfer of proteins into and across the cell membrane, serving as an ATP-driven molecular motor driving the stepwise translocation of polypeptide chains across the membrane.</text>
</comment>
<keyword evidence="4 15" id="KW-1003">Cell membrane</keyword>
<dbReference type="SMART" id="SM00958">
    <property type="entry name" value="SecA_PP_bind"/>
    <property type="match status" value="1"/>
</dbReference>
<keyword evidence="8" id="KW-0862">Zinc</keyword>
<keyword evidence="6" id="KW-0479">Metal-binding</keyword>
<dbReference type="PROSITE" id="PS51196">
    <property type="entry name" value="SECA_MOTOR_DEAD"/>
    <property type="match status" value="1"/>
</dbReference>
<dbReference type="NCBIfam" id="TIGR00963">
    <property type="entry name" value="secA"/>
    <property type="match status" value="1"/>
</dbReference>
<keyword evidence="13 15" id="KW-0472">Membrane</keyword>
<dbReference type="GO" id="GO:0043952">
    <property type="term" value="P:protein transport by the Sec complex"/>
    <property type="evidence" value="ECO:0007669"/>
    <property type="project" value="TreeGrafter"/>
</dbReference>
<dbReference type="NCBIfam" id="NF009538">
    <property type="entry name" value="PRK12904.1"/>
    <property type="match status" value="1"/>
</dbReference>
<dbReference type="GO" id="GO:0005886">
    <property type="term" value="C:plasma membrane"/>
    <property type="evidence" value="ECO:0007669"/>
    <property type="project" value="UniProtKB-SubCell"/>
</dbReference>
<comment type="caution">
    <text evidence="22">The sequence shown here is derived from an EMBL/GenBank/DDBJ whole genome shotgun (WGS) entry which is preliminary data.</text>
</comment>
<evidence type="ECO:0000313" key="22">
    <source>
        <dbReference type="EMBL" id="KGA97207.1"/>
    </source>
</evidence>
<name>A0A094YUN5_ALKAL</name>
<gene>
    <name evidence="15 23" type="primary">secA</name>
    <name evidence="23" type="synonym">azi</name>
    <name evidence="23" type="synonym">div</name>
    <name evidence="23" type="ORF">AJ85_03430</name>
    <name evidence="22" type="ORF">BALCAV_0211390</name>
</gene>
<dbReference type="Gene3D" id="3.90.1440.10">
    <property type="entry name" value="SecA, preprotein cross-linking domain"/>
    <property type="match status" value="1"/>
</dbReference>
<dbReference type="InterPro" id="IPR036266">
    <property type="entry name" value="SecA_Wing/Scaffold_sf"/>
</dbReference>
<evidence type="ECO:0000256" key="16">
    <source>
        <dbReference type="RuleBase" id="RU003874"/>
    </source>
</evidence>
<dbReference type="PROSITE" id="PS01312">
    <property type="entry name" value="SECA"/>
    <property type="match status" value="1"/>
</dbReference>
<dbReference type="EMBL" id="ALPT02000034">
    <property type="protein sequence ID" value="KGA97207.1"/>
    <property type="molecule type" value="Genomic_DNA"/>
</dbReference>
<keyword evidence="7 15" id="KW-0547">Nucleotide-binding</keyword>
<feature type="domain" description="Helicase C-terminal" evidence="20">
    <location>
        <begin position="411"/>
        <end position="570"/>
    </location>
</feature>
<dbReference type="SUPFAM" id="SSF52540">
    <property type="entry name" value="P-loop containing nucleoside triphosphate hydrolases"/>
    <property type="match status" value="2"/>
</dbReference>
<evidence type="ECO:0000256" key="6">
    <source>
        <dbReference type="ARBA" id="ARBA00022723"/>
    </source>
</evidence>
<dbReference type="NCBIfam" id="NF006630">
    <property type="entry name" value="PRK09200.1"/>
    <property type="match status" value="1"/>
</dbReference>
<evidence type="ECO:0000256" key="2">
    <source>
        <dbReference type="ARBA" id="ARBA00007650"/>
    </source>
</evidence>
<dbReference type="InterPro" id="IPR011130">
    <property type="entry name" value="SecA_preprotein_X-link_dom"/>
</dbReference>
<dbReference type="Pfam" id="PF21090">
    <property type="entry name" value="P-loop_SecA"/>
    <property type="match status" value="2"/>
</dbReference>
<feature type="domain" description="SecA family profile" evidence="21">
    <location>
        <begin position="2"/>
        <end position="571"/>
    </location>
</feature>
<dbReference type="CDD" id="cd18803">
    <property type="entry name" value="SF2_C_secA"/>
    <property type="match status" value="1"/>
</dbReference>
<dbReference type="EC" id="7.4.2.8" evidence="15"/>
<dbReference type="AlphaFoldDB" id="A0A094YUN5"/>
<dbReference type="GO" id="GO:0006605">
    <property type="term" value="P:protein targeting"/>
    <property type="evidence" value="ECO:0007669"/>
    <property type="project" value="UniProtKB-UniRule"/>
</dbReference>
<dbReference type="PRINTS" id="PR00906">
    <property type="entry name" value="SECA"/>
</dbReference>
<evidence type="ECO:0000256" key="5">
    <source>
        <dbReference type="ARBA" id="ARBA00022490"/>
    </source>
</evidence>
<dbReference type="SUPFAM" id="SSF81767">
    <property type="entry name" value="Pre-protein crosslinking domain of SecA"/>
    <property type="match status" value="1"/>
</dbReference>
<dbReference type="eggNOG" id="COG0653">
    <property type="taxonomic scope" value="Bacteria"/>
</dbReference>
<keyword evidence="24" id="KW-1185">Reference proteome</keyword>
<evidence type="ECO:0000256" key="15">
    <source>
        <dbReference type="HAMAP-Rule" id="MF_01382"/>
    </source>
</evidence>
<dbReference type="InterPro" id="IPR036670">
    <property type="entry name" value="SecA_X-link_sf"/>
</dbReference>
<sequence length="839" mass="95979">MLGLLKKVGNYQITRQLKKNEKIADEIEALADEIKLLSDEQLKEKTTQFKERYEKGEDLDKLLPEAFAVAREAAGRVVNEFPYRVQLLGAIALHQGNIAEMKTGEGKTLVGTLAVYLNALAGKGVHIVTVNNYLASRDMGNYGRIFEFLGLTVGLNETGLSKEEKQKAYNADVTYSTNNELGFDYLRDNMVLYKEQKVQRPLHFALIDEVDSILIDEARTPLIISGSVERSTQLYQQTNSFVRVLKKEEDYVLDEKTKNVQLTEEGVNKAERAFGIENLYDQNHVQLNHHLTQALKAHVVMLRDGDYVVEDGEVVIVDQFTGRLMKGRRYSDGLHQAIEAKEGLQVQRESMTLASITFQNYFRMYQKLAGMTGTAKTEEEEFRNIYGMDVLQIATNKPIARIDKPDLIYKTLESKFKAVVEEIVELYQKGQPVLVGTVSVETSELVSKLLNKRKIPHHVLNAKNHEREAEIIEKAGHKGSVTIATNMAGRGTDIKLGEGVRELGGLHVLGTERHESRRIDNQLRGRAGRQGHPGSSQFYLSLDDELLRRFGGDNMKNLLDKIGMDEDDRLESKMLSKRVEGAQKRVEGNNFDSRKQILQYDDVMREQREIIYKQRDEVLESDNLRKIVENMMKSVVETNVRLHTPESEVPEDWDLQAIVNYMTAQLLTEDDLTEKEIKGLDPEEIIDLIYGKVITAYNAKEEQFTADHMREFEKVIMLRTVDRKWMNHIDQMDQLRQGIHLRAYGQNDPLREYRFEGYEMFEQMIASIEEEVSMYIMKAQVQQNLERQKVAEGKAVQQSTNGKEKQKRKPIRKGETVGRNEQCPCGSGKKYKNCHGGNE</sequence>
<dbReference type="PROSITE" id="PS51194">
    <property type="entry name" value="HELICASE_CTER"/>
    <property type="match status" value="1"/>
</dbReference>
<dbReference type="InterPro" id="IPR014018">
    <property type="entry name" value="SecA_motor_DEAD"/>
</dbReference>
<dbReference type="EMBL" id="JALP01000386">
    <property type="protein sequence ID" value="THG88434.1"/>
    <property type="molecule type" value="Genomic_DNA"/>
</dbReference>
<feature type="coiled-coil region" evidence="17">
    <location>
        <begin position="13"/>
        <end position="40"/>
    </location>
</feature>
<dbReference type="PROSITE" id="PS51192">
    <property type="entry name" value="HELICASE_ATP_BIND_1"/>
    <property type="match status" value="1"/>
</dbReference>
<dbReference type="InterPro" id="IPR011116">
    <property type="entry name" value="SecA_Wing/Scaffold"/>
</dbReference>
<evidence type="ECO:0000256" key="13">
    <source>
        <dbReference type="ARBA" id="ARBA00023136"/>
    </source>
</evidence>
<evidence type="ECO:0000256" key="1">
    <source>
        <dbReference type="ARBA" id="ARBA00001947"/>
    </source>
</evidence>
<dbReference type="Pfam" id="PF07516">
    <property type="entry name" value="SecA_SW"/>
    <property type="match status" value="1"/>
</dbReference>
<protein>
    <recommendedName>
        <fullName evidence="15 16">Protein translocase subunit SecA</fullName>
        <ecNumber evidence="15">7.4.2.8</ecNumber>
    </recommendedName>
</protein>
<dbReference type="RefSeq" id="WP_003323054.1">
    <property type="nucleotide sequence ID" value="NZ_ALPT02000034.1"/>
</dbReference>
<dbReference type="PANTHER" id="PTHR30612:SF0">
    <property type="entry name" value="CHLOROPLAST PROTEIN-TRANSPORTING ATPASE"/>
    <property type="match status" value="1"/>
</dbReference>
<evidence type="ECO:0000313" key="24">
    <source>
        <dbReference type="Proteomes" id="UP000002754"/>
    </source>
</evidence>
<evidence type="ECO:0000259" key="19">
    <source>
        <dbReference type="PROSITE" id="PS51192"/>
    </source>
</evidence>
<keyword evidence="9 15" id="KW-0067">ATP-binding</keyword>
<dbReference type="Pfam" id="PF02810">
    <property type="entry name" value="SEC-C"/>
    <property type="match status" value="1"/>
</dbReference>